<dbReference type="Pfam" id="PF05728">
    <property type="entry name" value="UPF0227"/>
    <property type="match status" value="1"/>
</dbReference>
<proteinExistence type="predicted"/>
<comment type="caution">
    <text evidence="1">The sequence shown here is derived from an EMBL/GenBank/DDBJ whole genome shotgun (WGS) entry which is preliminary data.</text>
</comment>
<gene>
    <name evidence="1" type="ORF">GCM10007878_23560</name>
</gene>
<dbReference type="EMBL" id="BSOR01000040">
    <property type="protein sequence ID" value="GLR64918.1"/>
    <property type="molecule type" value="Genomic_DNA"/>
</dbReference>
<evidence type="ECO:0000313" key="1">
    <source>
        <dbReference type="EMBL" id="GLR64918.1"/>
    </source>
</evidence>
<protein>
    <submittedName>
        <fullName evidence="1">Esterase YqiA</fullName>
    </submittedName>
</protein>
<accession>A0ABQ6A0M4</accession>
<dbReference type="PANTHER" id="PTHR35602:SF3">
    <property type="entry name" value="ESTERASE YQIA"/>
    <property type="match status" value="1"/>
</dbReference>
<dbReference type="Proteomes" id="UP001156682">
    <property type="component" value="Unassembled WGS sequence"/>
</dbReference>
<reference evidence="2" key="1">
    <citation type="journal article" date="2019" name="Int. J. Syst. Evol. Microbiol.">
        <title>The Global Catalogue of Microorganisms (GCM) 10K type strain sequencing project: providing services to taxonomists for standard genome sequencing and annotation.</title>
        <authorList>
            <consortium name="The Broad Institute Genomics Platform"/>
            <consortium name="The Broad Institute Genome Sequencing Center for Infectious Disease"/>
            <person name="Wu L."/>
            <person name="Ma J."/>
        </authorList>
    </citation>
    <scope>NUCLEOTIDE SEQUENCE [LARGE SCALE GENOMIC DNA]</scope>
    <source>
        <strain evidence="2">NBRC 100033</strain>
    </source>
</reference>
<sequence length="185" mass="20779">MLLFIHGFGSSGRGDKAQLLRSWCQEQGISFMAPSLPNIPELAIETLQEIIEAIQQHEPVGLVGSSLGGFYATWLANHYHLPYVLVNPSVEPYVTLERAIGQGVNFHDQSSYEWNTQHTASLRQFKLDKPAKDCLLMVQTGDELLDYRQAVNYYSAAEQLVEEGGNHGFTGFNRHLAKITNFLRL</sequence>
<dbReference type="PANTHER" id="PTHR35602">
    <property type="entry name" value="ESTERASE YQIA-RELATED"/>
    <property type="match status" value="1"/>
</dbReference>
<dbReference type="RefSeq" id="WP_027851269.1">
    <property type="nucleotide sequence ID" value="NZ_BSOR01000040.1"/>
</dbReference>
<name>A0ABQ6A0M4_9GAMM</name>
<dbReference type="InterPro" id="IPR008886">
    <property type="entry name" value="UPF0227/Esterase_YqiA"/>
</dbReference>
<dbReference type="Gene3D" id="3.40.50.1820">
    <property type="entry name" value="alpha/beta hydrolase"/>
    <property type="match status" value="1"/>
</dbReference>
<keyword evidence="2" id="KW-1185">Reference proteome</keyword>
<evidence type="ECO:0000313" key="2">
    <source>
        <dbReference type="Proteomes" id="UP001156682"/>
    </source>
</evidence>
<dbReference type="SUPFAM" id="SSF53474">
    <property type="entry name" value="alpha/beta-Hydrolases"/>
    <property type="match status" value="1"/>
</dbReference>
<organism evidence="1 2">
    <name type="scientific">Marinospirillum insulare</name>
    <dbReference type="NCBI Taxonomy" id="217169"/>
    <lineage>
        <taxon>Bacteria</taxon>
        <taxon>Pseudomonadati</taxon>
        <taxon>Pseudomonadota</taxon>
        <taxon>Gammaproteobacteria</taxon>
        <taxon>Oceanospirillales</taxon>
        <taxon>Oceanospirillaceae</taxon>
        <taxon>Marinospirillum</taxon>
    </lineage>
</organism>
<dbReference type="InterPro" id="IPR029058">
    <property type="entry name" value="AB_hydrolase_fold"/>
</dbReference>